<keyword evidence="2" id="KW-0238">DNA-binding</keyword>
<evidence type="ECO:0000256" key="1">
    <source>
        <dbReference type="ARBA" id="ARBA00023015"/>
    </source>
</evidence>
<dbReference type="InterPro" id="IPR018060">
    <property type="entry name" value="HTH_AraC"/>
</dbReference>
<protein>
    <submittedName>
        <fullName evidence="6">Helix-turn-helix domain-containing protein</fullName>
    </submittedName>
</protein>
<dbReference type="EMBL" id="WHLY01000001">
    <property type="protein sequence ID" value="MPR31876.1"/>
    <property type="molecule type" value="Genomic_DNA"/>
</dbReference>
<dbReference type="GO" id="GO:0043565">
    <property type="term" value="F:sequence-specific DNA binding"/>
    <property type="evidence" value="ECO:0007669"/>
    <property type="project" value="InterPro"/>
</dbReference>
<dbReference type="SMART" id="SM00342">
    <property type="entry name" value="HTH_ARAC"/>
    <property type="match status" value="1"/>
</dbReference>
<keyword evidence="1" id="KW-0805">Transcription regulation</keyword>
<dbReference type="Gene3D" id="2.60.120.10">
    <property type="entry name" value="Jelly Rolls"/>
    <property type="match status" value="1"/>
</dbReference>
<dbReference type="InterPro" id="IPR003313">
    <property type="entry name" value="AraC-bd"/>
</dbReference>
<evidence type="ECO:0000256" key="2">
    <source>
        <dbReference type="ARBA" id="ARBA00023125"/>
    </source>
</evidence>
<accession>A0A7C9B9B4</accession>
<comment type="caution">
    <text evidence="6">The sequence shown here is derived from an EMBL/GenBank/DDBJ whole genome shotgun (WGS) entry which is preliminary data.</text>
</comment>
<dbReference type="PROSITE" id="PS00041">
    <property type="entry name" value="HTH_ARAC_FAMILY_1"/>
    <property type="match status" value="1"/>
</dbReference>
<sequence length="290" mass="33904">MKPILKIVNTQQSEALQIMKVRDPYFFPTWHFHPELEIMLVQEGSGIRFVGNSMERFQAGDLVLHGSNIPHLYRSDKEYYQKDTSLVSRAMVVYFKENFLGESFWKLSAIAPLKRLLALSRRGIKFRGRAKEELQERIEGLESQKDSIGRIIDLLAILRSMAETREYDLLLASDFTRHVSEDDCERINKVYQFIIDHYTENPTLDQVAEVANMSSTAFCRYFKSHTTKTYTQFLNDIKIDNACRLLLDNRLSISQICFETGFNNFTHFNGQFKKITGLTPKQYQTYHLNR</sequence>
<dbReference type="SUPFAM" id="SSF51182">
    <property type="entry name" value="RmlC-like cupins"/>
    <property type="match status" value="1"/>
</dbReference>
<keyword evidence="3" id="KW-0804">Transcription</keyword>
<dbReference type="PANTHER" id="PTHR43280:SF34">
    <property type="entry name" value="ARAC-FAMILY TRANSCRIPTIONAL REGULATOR"/>
    <property type="match status" value="1"/>
</dbReference>
<dbReference type="RefSeq" id="WP_152755929.1">
    <property type="nucleotide sequence ID" value="NZ_WHLY01000001.1"/>
</dbReference>
<organism evidence="6 7">
    <name type="scientific">Salmonirosea aquatica</name>
    <dbReference type="NCBI Taxonomy" id="2654236"/>
    <lineage>
        <taxon>Bacteria</taxon>
        <taxon>Pseudomonadati</taxon>
        <taxon>Bacteroidota</taxon>
        <taxon>Cytophagia</taxon>
        <taxon>Cytophagales</taxon>
        <taxon>Spirosomataceae</taxon>
        <taxon>Salmonirosea</taxon>
    </lineage>
</organism>
<evidence type="ECO:0000313" key="7">
    <source>
        <dbReference type="Proteomes" id="UP000479293"/>
    </source>
</evidence>
<evidence type="ECO:0000259" key="5">
    <source>
        <dbReference type="PROSITE" id="PS01124"/>
    </source>
</evidence>
<name>A0A7C9B9B4_9BACT</name>
<evidence type="ECO:0000256" key="4">
    <source>
        <dbReference type="SAM" id="Coils"/>
    </source>
</evidence>
<dbReference type="CDD" id="cd06976">
    <property type="entry name" value="cupin_MtlR-like_N"/>
    <property type="match status" value="1"/>
</dbReference>
<dbReference type="InterPro" id="IPR018062">
    <property type="entry name" value="HTH_AraC-typ_CS"/>
</dbReference>
<dbReference type="Pfam" id="PF02311">
    <property type="entry name" value="AraC_binding"/>
    <property type="match status" value="1"/>
</dbReference>
<dbReference type="InterPro" id="IPR009057">
    <property type="entry name" value="Homeodomain-like_sf"/>
</dbReference>
<keyword evidence="4" id="KW-0175">Coiled coil</keyword>
<dbReference type="PANTHER" id="PTHR43280">
    <property type="entry name" value="ARAC-FAMILY TRANSCRIPTIONAL REGULATOR"/>
    <property type="match status" value="1"/>
</dbReference>
<reference evidence="6 7" key="1">
    <citation type="submission" date="2019-10" db="EMBL/GenBank/DDBJ databases">
        <title>Draft Genome Sequence of Cytophagaceae sp. SJW1-29.</title>
        <authorList>
            <person name="Choi A."/>
        </authorList>
    </citation>
    <scope>NUCLEOTIDE SEQUENCE [LARGE SCALE GENOMIC DNA]</scope>
    <source>
        <strain evidence="6 7">SJW1-29</strain>
    </source>
</reference>
<evidence type="ECO:0000313" key="6">
    <source>
        <dbReference type="EMBL" id="MPR31876.1"/>
    </source>
</evidence>
<dbReference type="PROSITE" id="PS01124">
    <property type="entry name" value="HTH_ARAC_FAMILY_2"/>
    <property type="match status" value="1"/>
</dbReference>
<keyword evidence="7" id="KW-1185">Reference proteome</keyword>
<dbReference type="Pfam" id="PF12833">
    <property type="entry name" value="HTH_18"/>
    <property type="match status" value="1"/>
</dbReference>
<dbReference type="GO" id="GO:0003700">
    <property type="term" value="F:DNA-binding transcription factor activity"/>
    <property type="evidence" value="ECO:0007669"/>
    <property type="project" value="InterPro"/>
</dbReference>
<dbReference type="AlphaFoldDB" id="A0A7C9B9B4"/>
<dbReference type="SUPFAM" id="SSF46689">
    <property type="entry name" value="Homeodomain-like"/>
    <property type="match status" value="2"/>
</dbReference>
<dbReference type="InterPro" id="IPR011051">
    <property type="entry name" value="RmlC_Cupin_sf"/>
</dbReference>
<dbReference type="Proteomes" id="UP000479293">
    <property type="component" value="Unassembled WGS sequence"/>
</dbReference>
<dbReference type="Gene3D" id="1.10.10.60">
    <property type="entry name" value="Homeodomain-like"/>
    <property type="match status" value="2"/>
</dbReference>
<dbReference type="InterPro" id="IPR014710">
    <property type="entry name" value="RmlC-like_jellyroll"/>
</dbReference>
<feature type="domain" description="HTH araC/xylS-type" evidence="5">
    <location>
        <begin position="188"/>
        <end position="286"/>
    </location>
</feature>
<feature type="coiled-coil region" evidence="4">
    <location>
        <begin position="124"/>
        <end position="151"/>
    </location>
</feature>
<gene>
    <name evidence="6" type="ORF">GBK04_00560</name>
</gene>
<proteinExistence type="predicted"/>
<evidence type="ECO:0000256" key="3">
    <source>
        <dbReference type="ARBA" id="ARBA00023163"/>
    </source>
</evidence>